<dbReference type="RefSeq" id="XP_067924253.1">
    <property type="nucleotide sequence ID" value="XM_068063776.1"/>
</dbReference>
<evidence type="ECO:0000313" key="2">
    <source>
        <dbReference type="EMBL" id="PHJ22576.1"/>
    </source>
</evidence>
<dbReference type="GeneID" id="94426987"/>
<keyword evidence="1" id="KW-0732">Signal</keyword>
<feature type="signal peptide" evidence="1">
    <location>
        <begin position="1"/>
        <end position="25"/>
    </location>
</feature>
<organism evidence="2 3">
    <name type="scientific">Cystoisospora suis</name>
    <dbReference type="NCBI Taxonomy" id="483139"/>
    <lineage>
        <taxon>Eukaryota</taxon>
        <taxon>Sar</taxon>
        <taxon>Alveolata</taxon>
        <taxon>Apicomplexa</taxon>
        <taxon>Conoidasida</taxon>
        <taxon>Coccidia</taxon>
        <taxon>Eucoccidiorida</taxon>
        <taxon>Eimeriorina</taxon>
        <taxon>Sarcocystidae</taxon>
        <taxon>Cystoisospora</taxon>
    </lineage>
</organism>
<reference evidence="2 3" key="1">
    <citation type="journal article" date="2017" name="Int. J. Parasitol.">
        <title>The genome of the protozoan parasite Cystoisospora suis and a reverse vaccinology approach to identify vaccine candidates.</title>
        <authorList>
            <person name="Palmieri N."/>
            <person name="Shrestha A."/>
            <person name="Ruttkowski B."/>
            <person name="Beck T."/>
            <person name="Vogl C."/>
            <person name="Tomley F."/>
            <person name="Blake D.P."/>
            <person name="Joachim A."/>
        </authorList>
    </citation>
    <scope>NUCLEOTIDE SEQUENCE [LARGE SCALE GENOMIC DNA]</scope>
    <source>
        <strain evidence="2 3">Wien I</strain>
    </source>
</reference>
<dbReference type="EMBL" id="MIGC01001624">
    <property type="protein sequence ID" value="PHJ22576.1"/>
    <property type="molecule type" value="Genomic_DNA"/>
</dbReference>
<gene>
    <name evidence="2" type="ORF">CSUI_003580</name>
</gene>
<dbReference type="Proteomes" id="UP000221165">
    <property type="component" value="Unassembled WGS sequence"/>
</dbReference>
<comment type="caution">
    <text evidence="2">The sequence shown here is derived from an EMBL/GenBank/DDBJ whole genome shotgun (WGS) entry which is preliminary data.</text>
</comment>
<dbReference type="VEuPathDB" id="ToxoDB:CSUI_003580"/>
<keyword evidence="3" id="KW-1185">Reference proteome</keyword>
<evidence type="ECO:0000313" key="3">
    <source>
        <dbReference type="Proteomes" id="UP000221165"/>
    </source>
</evidence>
<protein>
    <recommendedName>
        <fullName evidence="4">Transmembrane protein</fullName>
    </recommendedName>
</protein>
<proteinExistence type="predicted"/>
<dbReference type="AlphaFoldDB" id="A0A2C6L512"/>
<sequence>MCCRTWKRLCLFVILCGSSAALGQAADTPDSLQQRAALRRAQTTPYNWTGVPPYGSAMGAPQSGGPSIPSAPVVLRPVVAPLIQGAFWRVHNGIAAASNSLLGTGKNLHSEGACRS</sequence>
<feature type="chain" id="PRO_5012428792" description="Transmembrane protein" evidence="1">
    <location>
        <begin position="26"/>
        <end position="116"/>
    </location>
</feature>
<evidence type="ECO:0000256" key="1">
    <source>
        <dbReference type="SAM" id="SignalP"/>
    </source>
</evidence>
<evidence type="ECO:0008006" key="4">
    <source>
        <dbReference type="Google" id="ProtNLM"/>
    </source>
</evidence>
<name>A0A2C6L512_9APIC</name>
<accession>A0A2C6L512</accession>